<evidence type="ECO:0000313" key="2">
    <source>
        <dbReference type="Proteomes" id="UP000198677"/>
    </source>
</evidence>
<organism evidence="1 2">
    <name type="scientific">Rhodococcus maanshanensis</name>
    <dbReference type="NCBI Taxonomy" id="183556"/>
    <lineage>
        <taxon>Bacteria</taxon>
        <taxon>Bacillati</taxon>
        <taxon>Actinomycetota</taxon>
        <taxon>Actinomycetes</taxon>
        <taxon>Mycobacteriales</taxon>
        <taxon>Nocardiaceae</taxon>
        <taxon>Rhodococcus</taxon>
    </lineage>
</organism>
<gene>
    <name evidence="1" type="ORF">SAMN05444583_10878</name>
</gene>
<keyword evidence="2" id="KW-1185">Reference proteome</keyword>
<reference evidence="2" key="1">
    <citation type="submission" date="2016-10" db="EMBL/GenBank/DDBJ databases">
        <authorList>
            <person name="Varghese N."/>
            <person name="Submissions S."/>
        </authorList>
    </citation>
    <scope>NUCLEOTIDE SEQUENCE [LARGE SCALE GENOMIC DNA]</scope>
    <source>
        <strain evidence="2">DSM 44675</strain>
    </source>
</reference>
<dbReference type="Proteomes" id="UP000198677">
    <property type="component" value="Unassembled WGS sequence"/>
</dbReference>
<dbReference type="RefSeq" id="WP_072751861.1">
    <property type="nucleotide sequence ID" value="NZ_FOAW01000008.1"/>
</dbReference>
<dbReference type="EMBL" id="FOAW01000008">
    <property type="protein sequence ID" value="SEL36054.1"/>
    <property type="molecule type" value="Genomic_DNA"/>
</dbReference>
<accession>A0A1H7PKX0</accession>
<evidence type="ECO:0008006" key="3">
    <source>
        <dbReference type="Google" id="ProtNLM"/>
    </source>
</evidence>
<dbReference type="AlphaFoldDB" id="A0A1H7PKX0"/>
<evidence type="ECO:0000313" key="1">
    <source>
        <dbReference type="EMBL" id="SEL36054.1"/>
    </source>
</evidence>
<sequence>MTLFVDSEALDGIVESLARSAADLDSVGASAPTVVDAGDATAALTGILAQMSESAGQLVVALAASSEAVAEANARYREQDVATADGFNTAWVE</sequence>
<dbReference type="InterPro" id="IPR036689">
    <property type="entry name" value="ESAT-6-like_sf"/>
</dbReference>
<dbReference type="SUPFAM" id="SSF140453">
    <property type="entry name" value="EsxAB dimer-like"/>
    <property type="match status" value="1"/>
</dbReference>
<name>A0A1H7PKX0_9NOCA</name>
<protein>
    <recommendedName>
        <fullName evidence="3">Excreted virulence factor EspC, type VII ESX diderm</fullName>
    </recommendedName>
</protein>
<proteinExistence type="predicted"/>
<dbReference type="OrthoDB" id="4467263at2"/>